<dbReference type="PANTHER" id="PTHR45023:SF4">
    <property type="entry name" value="GLYCINE-RICH PROTEIN-RELATED"/>
    <property type="match status" value="1"/>
</dbReference>
<evidence type="ECO:0000313" key="3">
    <source>
        <dbReference type="EMBL" id="GJT41620.1"/>
    </source>
</evidence>
<feature type="compositionally biased region" description="Basic and acidic residues" evidence="1">
    <location>
        <begin position="314"/>
        <end position="326"/>
    </location>
</feature>
<evidence type="ECO:0000256" key="1">
    <source>
        <dbReference type="SAM" id="MobiDB-lite"/>
    </source>
</evidence>
<dbReference type="Pfam" id="PF14303">
    <property type="entry name" value="NAM-associated"/>
    <property type="match status" value="1"/>
</dbReference>
<dbReference type="InterPro" id="IPR029466">
    <property type="entry name" value="NAM-associated_C"/>
</dbReference>
<keyword evidence="4" id="KW-1185">Reference proteome</keyword>
<proteinExistence type="predicted"/>
<name>A0ABQ5DRG3_9ASTR</name>
<evidence type="ECO:0000259" key="2">
    <source>
        <dbReference type="Pfam" id="PF14303"/>
    </source>
</evidence>
<dbReference type="PANTHER" id="PTHR45023">
    <property type="match status" value="1"/>
</dbReference>
<evidence type="ECO:0000313" key="4">
    <source>
        <dbReference type="Proteomes" id="UP001151760"/>
    </source>
</evidence>
<organism evidence="3 4">
    <name type="scientific">Tanacetum coccineum</name>
    <dbReference type="NCBI Taxonomy" id="301880"/>
    <lineage>
        <taxon>Eukaryota</taxon>
        <taxon>Viridiplantae</taxon>
        <taxon>Streptophyta</taxon>
        <taxon>Embryophyta</taxon>
        <taxon>Tracheophyta</taxon>
        <taxon>Spermatophyta</taxon>
        <taxon>Magnoliopsida</taxon>
        <taxon>eudicotyledons</taxon>
        <taxon>Gunneridae</taxon>
        <taxon>Pentapetalae</taxon>
        <taxon>asterids</taxon>
        <taxon>campanulids</taxon>
        <taxon>Asterales</taxon>
        <taxon>Asteraceae</taxon>
        <taxon>Asteroideae</taxon>
        <taxon>Anthemideae</taxon>
        <taxon>Anthemidinae</taxon>
        <taxon>Tanacetum</taxon>
    </lineage>
</organism>
<dbReference type="Proteomes" id="UP001151760">
    <property type="component" value="Unassembled WGS sequence"/>
</dbReference>
<feature type="compositionally biased region" description="Basic residues" evidence="1">
    <location>
        <begin position="122"/>
        <end position="132"/>
    </location>
</feature>
<dbReference type="EMBL" id="BQNB010015577">
    <property type="protein sequence ID" value="GJT41620.1"/>
    <property type="molecule type" value="Genomic_DNA"/>
</dbReference>
<feature type="compositionally biased region" description="Low complexity" evidence="1">
    <location>
        <begin position="275"/>
        <end position="291"/>
    </location>
</feature>
<sequence>MGNSLDRLRMRDVKPEESVNVVVADVEQDGVKFAESVAVVSDLEQGSVKPESVAEVNKVEQGKEKEEEEGEGLTLKAIANKLRNRLFLWKQSPYPSRVGNTGYWQQPNPDDSPVEQVATSPTKKKVTRNRQKRVNETEPAPRQTAWTTEKEIALAKGWRSVSENSERGNARKKDGFWVEVLEYIESKTKQEGRRTYDMVVGKWKVVRPAVVRFCGIYSNVMRMAQESGAGDEDYIQKAMIHYQAECGLPFKFRHCWEVLKDSPKFQEIAFPNFNQGSQGSSKRQKSSGSSSFNAESGDASINLNNTVNDEDDVQEIRRPEGRDKAKNKGSKASGSSTMNDDALARLMVTELTAAEVAQREKFMELKRREVECREREIAAAEYRAQQEDMRLYLQSYEHLTADQRLAMDAIKAQIKAKYNLQF</sequence>
<feature type="domain" description="No apical meristem-associated C-terminal" evidence="2">
    <location>
        <begin position="249"/>
        <end position="404"/>
    </location>
</feature>
<gene>
    <name evidence="3" type="ORF">Tco_0941485</name>
</gene>
<feature type="region of interest" description="Disordered" evidence="1">
    <location>
        <begin position="270"/>
        <end position="339"/>
    </location>
</feature>
<comment type="caution">
    <text evidence="3">The sequence shown here is derived from an EMBL/GenBank/DDBJ whole genome shotgun (WGS) entry which is preliminary data.</text>
</comment>
<reference evidence="3" key="1">
    <citation type="journal article" date="2022" name="Int. J. Mol. Sci.">
        <title>Draft Genome of Tanacetum Coccineum: Genomic Comparison of Closely Related Tanacetum-Family Plants.</title>
        <authorList>
            <person name="Yamashiro T."/>
            <person name="Shiraishi A."/>
            <person name="Nakayama K."/>
            <person name="Satake H."/>
        </authorList>
    </citation>
    <scope>NUCLEOTIDE SEQUENCE</scope>
</reference>
<accession>A0ABQ5DRG3</accession>
<feature type="compositionally biased region" description="Polar residues" evidence="1">
    <location>
        <begin position="99"/>
        <end position="109"/>
    </location>
</feature>
<protein>
    <submittedName>
        <fullName evidence="3">Glutathione S-transferase T3-like protein</fullName>
    </submittedName>
</protein>
<reference evidence="3" key="2">
    <citation type="submission" date="2022-01" db="EMBL/GenBank/DDBJ databases">
        <authorList>
            <person name="Yamashiro T."/>
            <person name="Shiraishi A."/>
            <person name="Satake H."/>
            <person name="Nakayama K."/>
        </authorList>
    </citation>
    <scope>NUCLEOTIDE SEQUENCE</scope>
</reference>
<feature type="region of interest" description="Disordered" evidence="1">
    <location>
        <begin position="99"/>
        <end position="147"/>
    </location>
</feature>